<evidence type="ECO:0000256" key="4">
    <source>
        <dbReference type="ARBA" id="ARBA00022801"/>
    </source>
</evidence>
<dbReference type="EMBL" id="JAKWFO010000014">
    <property type="protein sequence ID" value="KAI9632884.1"/>
    <property type="molecule type" value="Genomic_DNA"/>
</dbReference>
<evidence type="ECO:0000256" key="5">
    <source>
        <dbReference type="ARBA" id="ARBA00023125"/>
    </source>
</evidence>
<feature type="compositionally biased region" description="Basic residues" evidence="10">
    <location>
        <begin position="360"/>
        <end position="372"/>
    </location>
</feature>
<dbReference type="GO" id="GO:0003684">
    <property type="term" value="F:damaged DNA binding"/>
    <property type="evidence" value="ECO:0007669"/>
    <property type="project" value="InterPro"/>
</dbReference>
<keyword evidence="13" id="KW-1185">Reference proteome</keyword>
<evidence type="ECO:0000256" key="3">
    <source>
        <dbReference type="ARBA" id="ARBA00022763"/>
    </source>
</evidence>
<evidence type="ECO:0000313" key="13">
    <source>
        <dbReference type="Proteomes" id="UP001164286"/>
    </source>
</evidence>
<evidence type="ECO:0000256" key="8">
    <source>
        <dbReference type="ARBA" id="ARBA00023268"/>
    </source>
</evidence>
<dbReference type="Pfam" id="PF01149">
    <property type="entry name" value="Fapy_DNA_glyco"/>
    <property type="match status" value="1"/>
</dbReference>
<dbReference type="InterPro" id="IPR035937">
    <property type="entry name" value="FPG_N"/>
</dbReference>
<dbReference type="RefSeq" id="XP_052942661.1">
    <property type="nucleotide sequence ID" value="XM_053089191.1"/>
</dbReference>
<dbReference type="PANTHER" id="PTHR22993">
    <property type="entry name" value="FORMAMIDOPYRIMIDINE-DNA GLYCOSYLASE"/>
    <property type="match status" value="1"/>
</dbReference>
<evidence type="ECO:0000256" key="7">
    <source>
        <dbReference type="ARBA" id="ARBA00023239"/>
    </source>
</evidence>
<keyword evidence="3" id="KW-0227">DNA damage</keyword>
<evidence type="ECO:0000256" key="10">
    <source>
        <dbReference type="SAM" id="MobiDB-lite"/>
    </source>
</evidence>
<dbReference type="GO" id="GO:0005634">
    <property type="term" value="C:nucleus"/>
    <property type="evidence" value="ECO:0007669"/>
    <property type="project" value="TreeGrafter"/>
</dbReference>
<dbReference type="SMART" id="SM01232">
    <property type="entry name" value="H2TH"/>
    <property type="match status" value="1"/>
</dbReference>
<keyword evidence="6" id="KW-0234">DNA repair</keyword>
<evidence type="ECO:0000313" key="12">
    <source>
        <dbReference type="EMBL" id="KAI9632884.1"/>
    </source>
</evidence>
<feature type="region of interest" description="Disordered" evidence="10">
    <location>
        <begin position="357"/>
        <end position="422"/>
    </location>
</feature>
<dbReference type="Gene3D" id="1.10.8.50">
    <property type="match status" value="1"/>
</dbReference>
<dbReference type="PROSITE" id="PS51068">
    <property type="entry name" value="FPG_CAT"/>
    <property type="match status" value="1"/>
</dbReference>
<keyword evidence="5" id="KW-0238">DNA-binding</keyword>
<dbReference type="GO" id="GO:0016829">
    <property type="term" value="F:lyase activity"/>
    <property type="evidence" value="ECO:0007669"/>
    <property type="project" value="UniProtKB-KW"/>
</dbReference>
<feature type="region of interest" description="Disordered" evidence="10">
    <location>
        <begin position="98"/>
        <end position="117"/>
    </location>
</feature>
<feature type="region of interest" description="Disordered" evidence="10">
    <location>
        <begin position="283"/>
        <end position="313"/>
    </location>
</feature>
<dbReference type="SUPFAM" id="SSF46946">
    <property type="entry name" value="S13-like H2TH domain"/>
    <property type="match status" value="1"/>
</dbReference>
<organism evidence="12 13">
    <name type="scientific">Dioszegia hungarica</name>
    <dbReference type="NCBI Taxonomy" id="4972"/>
    <lineage>
        <taxon>Eukaryota</taxon>
        <taxon>Fungi</taxon>
        <taxon>Dikarya</taxon>
        <taxon>Basidiomycota</taxon>
        <taxon>Agaricomycotina</taxon>
        <taxon>Tremellomycetes</taxon>
        <taxon>Tremellales</taxon>
        <taxon>Bulleribasidiaceae</taxon>
        <taxon>Dioszegia</taxon>
    </lineage>
</organism>
<dbReference type="GO" id="GO:0006284">
    <property type="term" value="P:base-excision repair"/>
    <property type="evidence" value="ECO:0007669"/>
    <property type="project" value="InterPro"/>
</dbReference>
<dbReference type="Proteomes" id="UP001164286">
    <property type="component" value="Unassembled WGS sequence"/>
</dbReference>
<feature type="domain" description="Formamidopyrimidine-DNA glycosylase catalytic" evidence="11">
    <location>
        <begin position="2"/>
        <end position="146"/>
    </location>
</feature>
<dbReference type="CDD" id="cd08972">
    <property type="entry name" value="PF_Nei_N"/>
    <property type="match status" value="1"/>
</dbReference>
<dbReference type="SMART" id="SM00898">
    <property type="entry name" value="Fapy_DNA_glyco"/>
    <property type="match status" value="1"/>
</dbReference>
<dbReference type="GeneID" id="77728396"/>
<evidence type="ECO:0000256" key="2">
    <source>
        <dbReference type="ARBA" id="ARBA00009409"/>
    </source>
</evidence>
<dbReference type="PANTHER" id="PTHR22993:SF9">
    <property type="entry name" value="FORMAMIDOPYRIMIDINE-DNA GLYCOSYLASE"/>
    <property type="match status" value="1"/>
</dbReference>
<comment type="similarity">
    <text evidence="2">Belongs to the FPG family.</text>
</comment>
<keyword evidence="7" id="KW-0456">Lyase</keyword>
<dbReference type="Pfam" id="PF06831">
    <property type="entry name" value="H2TH"/>
    <property type="match status" value="1"/>
</dbReference>
<reference evidence="12" key="1">
    <citation type="journal article" date="2022" name="G3 (Bethesda)">
        <title>High quality genome of the basidiomycete yeast Dioszegia hungarica PDD-24b-2 isolated from cloud water.</title>
        <authorList>
            <person name="Jarrige D."/>
            <person name="Haridas S."/>
            <person name="Bleykasten-Grosshans C."/>
            <person name="Joly M."/>
            <person name="Nadalig T."/>
            <person name="Sancelme M."/>
            <person name="Vuilleumier S."/>
            <person name="Grigoriev I.V."/>
            <person name="Amato P."/>
            <person name="Bringel F."/>
        </authorList>
    </citation>
    <scope>NUCLEOTIDE SEQUENCE</scope>
    <source>
        <strain evidence="12">PDD-24b-2</strain>
    </source>
</reference>
<dbReference type="SUPFAM" id="SSF81624">
    <property type="entry name" value="N-terminal domain of MutM-like DNA repair proteins"/>
    <property type="match status" value="1"/>
</dbReference>
<dbReference type="Gene3D" id="3.20.190.10">
    <property type="entry name" value="MutM-like, N-terminal"/>
    <property type="match status" value="1"/>
</dbReference>
<dbReference type="InterPro" id="IPR012319">
    <property type="entry name" value="FPG_cat"/>
</dbReference>
<keyword evidence="8" id="KW-0511">Multifunctional enzyme</keyword>
<dbReference type="GO" id="GO:0008270">
    <property type="term" value="F:zinc ion binding"/>
    <property type="evidence" value="ECO:0007669"/>
    <property type="project" value="InterPro"/>
</dbReference>
<gene>
    <name evidence="12" type="ORF">MKK02DRAFT_35503</name>
</gene>
<evidence type="ECO:0000256" key="6">
    <source>
        <dbReference type="ARBA" id="ARBA00023204"/>
    </source>
</evidence>
<proteinExistence type="inferred from homology"/>
<evidence type="ECO:0000256" key="9">
    <source>
        <dbReference type="ARBA" id="ARBA00023295"/>
    </source>
</evidence>
<dbReference type="InterPro" id="IPR010979">
    <property type="entry name" value="Ribosomal_uS13-like_H2TH"/>
</dbReference>
<protein>
    <recommendedName>
        <fullName evidence="11">Formamidopyrimidine-DNA glycosylase catalytic domain-containing protein</fullName>
    </recommendedName>
</protein>
<name>A0AA38H5G2_9TREE</name>
<feature type="compositionally biased region" description="Polar residues" evidence="10">
    <location>
        <begin position="396"/>
        <end position="410"/>
    </location>
</feature>
<evidence type="ECO:0000259" key="11">
    <source>
        <dbReference type="PROSITE" id="PS51068"/>
    </source>
</evidence>
<comment type="caution">
    <text evidence="12">The sequence shown here is derived from an EMBL/GenBank/DDBJ whole genome shotgun (WGS) entry which is preliminary data.</text>
</comment>
<keyword evidence="4" id="KW-0378">Hydrolase</keyword>
<accession>A0AA38H5G2</accession>
<dbReference type="AlphaFoldDB" id="A0AA38H5G2"/>
<evidence type="ECO:0000256" key="1">
    <source>
        <dbReference type="ARBA" id="ARBA00001668"/>
    </source>
</evidence>
<sequence length="422" mass="46788">MPELPEVERARKLIADSCTGYTIRSVDTTEDKIVYAGGITHEDYAKLVGRTITGCERKGKIFWMTLSGGGRLPVMHFGMNGMVQIKGQEPTWYVRRPRERPKEWPPKVSDTPASVSQRRAMELDPPAGSKSTEVVHLAFLDSRRLARLRLVPSPVSDHPPVSALGFDPVLSMPNLDDFLGLLKRKKGTIKGVIMDQAFSAGVGNWVADEILYQSRIHPACPVPALSQADLERLHHWIREIPLTAVKVNAMHGKFPDDWLFRWRWGKGKKQERRVKNAKEDGRIKDVKEEEGSDLEEMEEEEEAEEEAEVKGEKVVPKSKDFMALPDGSPATITFIEVGGRTTAVVAEMQKMPEGVEIKPKITKGGKGSRSKKGKGDGEDGGSSVLTYADTPGWLADTSTERSCQARQSSDGWRAFGGRGRTV</sequence>
<dbReference type="GO" id="GO:0008534">
    <property type="term" value="F:oxidized purine nucleobase lesion DNA N-glycosylase activity"/>
    <property type="evidence" value="ECO:0007669"/>
    <property type="project" value="UniProtKB-EC"/>
</dbReference>
<dbReference type="InterPro" id="IPR015886">
    <property type="entry name" value="H2TH_FPG"/>
</dbReference>
<dbReference type="GO" id="GO:0003906">
    <property type="term" value="F:DNA-(apurinic or apyrimidinic site) endonuclease activity"/>
    <property type="evidence" value="ECO:0007669"/>
    <property type="project" value="InterPro"/>
</dbReference>
<keyword evidence="9" id="KW-0326">Glycosidase</keyword>
<feature type="compositionally biased region" description="Acidic residues" evidence="10">
    <location>
        <begin position="290"/>
        <end position="307"/>
    </location>
</feature>
<comment type="catalytic activity">
    <reaction evidence="1">
        <text>Hydrolysis of DNA containing ring-opened 7-methylguanine residues, releasing 2,6-diamino-4-hydroxy-5-(N-methyl)formamidopyrimidine.</text>
        <dbReference type="EC" id="3.2.2.23"/>
    </reaction>
</comment>